<evidence type="ECO:0000256" key="5">
    <source>
        <dbReference type="SAM" id="MobiDB-lite"/>
    </source>
</evidence>
<name>A0A1U7ZLH5_NELNU</name>
<dbReference type="GO" id="GO:0031146">
    <property type="term" value="P:SCF-dependent proteasomal ubiquitin-dependent protein catabolic process"/>
    <property type="evidence" value="ECO:0000318"/>
    <property type="project" value="GO_Central"/>
</dbReference>
<dbReference type="InterPro" id="IPR011333">
    <property type="entry name" value="SKP1/BTB/POZ_sf"/>
</dbReference>
<dbReference type="AlphaFoldDB" id="A0A1U7ZLH5"/>
<organism evidence="6 7">
    <name type="scientific">Nelumbo nucifera</name>
    <name type="common">Sacred lotus</name>
    <dbReference type="NCBI Taxonomy" id="4432"/>
    <lineage>
        <taxon>Eukaryota</taxon>
        <taxon>Viridiplantae</taxon>
        <taxon>Streptophyta</taxon>
        <taxon>Embryophyta</taxon>
        <taxon>Tracheophyta</taxon>
        <taxon>Spermatophyta</taxon>
        <taxon>Magnoliopsida</taxon>
        <taxon>Proteales</taxon>
        <taxon>Nelumbonaceae</taxon>
        <taxon>Nelumbo</taxon>
    </lineage>
</organism>
<sequence length="173" mass="19672">MSSSSSNNNNESASTNTDETTKNAILRSSDGEIFEVDVKVAMESITIKNIIEEDLETTIIPIPNVTGRVLSKVIEFCKEHVKARAEVDADVSEKNIKEFDKEFVNADYSQLLNYALAANYLHIEELLELTCQAIADKIKDKTVEEVRDIFGIKNDFEPHEEEALRRENQWVFE</sequence>
<dbReference type="GO" id="GO:0005634">
    <property type="term" value="C:nucleus"/>
    <property type="evidence" value="ECO:0000318"/>
    <property type="project" value="GO_Central"/>
</dbReference>
<comment type="similarity">
    <text evidence="2 4">Belongs to the SKP1 family.</text>
</comment>
<comment type="subunit">
    <text evidence="4">Part of a SCF (SKP1-cullin-F-box) protein ligase complex.</text>
</comment>
<dbReference type="InterPro" id="IPR016073">
    <property type="entry name" value="Skp1_comp_POZ"/>
</dbReference>
<dbReference type="GO" id="GO:0009867">
    <property type="term" value="P:jasmonic acid mediated signaling pathway"/>
    <property type="evidence" value="ECO:0007669"/>
    <property type="project" value="UniProtKB-ARBA"/>
</dbReference>
<dbReference type="SMART" id="SM00512">
    <property type="entry name" value="Skp1"/>
    <property type="match status" value="1"/>
</dbReference>
<keyword evidence="6" id="KW-1185">Reference proteome</keyword>
<dbReference type="Pfam" id="PF03931">
    <property type="entry name" value="Skp1_POZ"/>
    <property type="match status" value="1"/>
</dbReference>
<protein>
    <recommendedName>
        <fullName evidence="4">SKP1-like protein</fullName>
    </recommendedName>
</protein>
<accession>A0A1U7ZLH5</accession>
<dbReference type="Proteomes" id="UP000189703">
    <property type="component" value="Unplaced"/>
</dbReference>
<dbReference type="KEGG" id="nnu:104595725"/>
<dbReference type="OrthoDB" id="7827685at2759"/>
<dbReference type="InterPro" id="IPR036296">
    <property type="entry name" value="SKP1-like_dim_sf"/>
</dbReference>
<feature type="region of interest" description="Disordered" evidence="5">
    <location>
        <begin position="1"/>
        <end position="24"/>
    </location>
</feature>
<evidence type="ECO:0000313" key="7">
    <source>
        <dbReference type="RefSeq" id="XP_010254888.1"/>
    </source>
</evidence>
<feature type="compositionally biased region" description="Low complexity" evidence="5">
    <location>
        <begin position="1"/>
        <end position="18"/>
    </location>
</feature>
<dbReference type="Pfam" id="PF01466">
    <property type="entry name" value="Skp1"/>
    <property type="match status" value="1"/>
</dbReference>
<dbReference type="InterPro" id="IPR001232">
    <property type="entry name" value="SKP1-like"/>
</dbReference>
<dbReference type="Gene3D" id="3.30.710.10">
    <property type="entry name" value="Potassium Channel Kv1.1, Chain A"/>
    <property type="match status" value="1"/>
</dbReference>
<dbReference type="InterPro" id="IPR016072">
    <property type="entry name" value="Skp1_comp_dimer"/>
</dbReference>
<dbReference type="InterPro" id="IPR016897">
    <property type="entry name" value="SKP1"/>
</dbReference>
<dbReference type="GO" id="GO:0005737">
    <property type="term" value="C:cytoplasm"/>
    <property type="evidence" value="ECO:0000318"/>
    <property type="project" value="GO_Central"/>
</dbReference>
<dbReference type="STRING" id="4432.A0A1U7ZLH5"/>
<evidence type="ECO:0000313" key="6">
    <source>
        <dbReference type="Proteomes" id="UP000189703"/>
    </source>
</evidence>
<comment type="function">
    <text evidence="4">Involved in ubiquitination and subsequent proteasomal degradation of target proteins. Together with CUL1, RBX1 and a F-box protein, it forms a SCF E3 ubiquitin ligase complex. The functional specificity of this complex depends on the type of F-box protein. In the SCF complex, it serves as an adapter that links the F-box protein to CUL1.</text>
</comment>
<gene>
    <name evidence="7" type="primary">LOC104595725</name>
</gene>
<evidence type="ECO:0000256" key="1">
    <source>
        <dbReference type="ARBA" id="ARBA00004906"/>
    </source>
</evidence>
<comment type="pathway">
    <text evidence="1 4">Protein modification; protein ubiquitination.</text>
</comment>
<dbReference type="FunFam" id="3.30.710.10:FF:000026">
    <property type="entry name" value="E3 ubiquitin ligase complex SCF subunit"/>
    <property type="match status" value="1"/>
</dbReference>
<proteinExistence type="inferred from homology"/>
<dbReference type="PIRSF" id="PIRSF028729">
    <property type="entry name" value="E3_ubiquit_lig_SCF_Skp"/>
    <property type="match status" value="1"/>
</dbReference>
<dbReference type="GO" id="GO:0016567">
    <property type="term" value="P:protein ubiquitination"/>
    <property type="evidence" value="ECO:0007669"/>
    <property type="project" value="UniProtKB-UniRule"/>
</dbReference>
<dbReference type="eggNOG" id="KOG1724">
    <property type="taxonomic scope" value="Eukaryota"/>
</dbReference>
<reference evidence="7" key="1">
    <citation type="submission" date="2025-08" db="UniProtKB">
        <authorList>
            <consortium name="RefSeq"/>
        </authorList>
    </citation>
    <scope>IDENTIFICATION</scope>
</reference>
<keyword evidence="3 4" id="KW-0833">Ubl conjugation pathway</keyword>
<evidence type="ECO:0000256" key="3">
    <source>
        <dbReference type="ARBA" id="ARBA00022786"/>
    </source>
</evidence>
<dbReference type="RefSeq" id="XP_010254888.1">
    <property type="nucleotide sequence ID" value="XM_010256586.2"/>
</dbReference>
<dbReference type="SUPFAM" id="SSF81382">
    <property type="entry name" value="Skp1 dimerisation domain-like"/>
    <property type="match status" value="1"/>
</dbReference>
<dbReference type="GO" id="GO:0097602">
    <property type="term" value="F:cullin family protein binding"/>
    <property type="evidence" value="ECO:0000318"/>
    <property type="project" value="GO_Central"/>
</dbReference>
<evidence type="ECO:0000256" key="4">
    <source>
        <dbReference type="PIRNR" id="PIRNR028729"/>
    </source>
</evidence>
<dbReference type="CDD" id="cd18322">
    <property type="entry name" value="BTB_POZ_SKP1"/>
    <property type="match status" value="1"/>
</dbReference>
<dbReference type="SUPFAM" id="SSF54695">
    <property type="entry name" value="POZ domain"/>
    <property type="match status" value="1"/>
</dbReference>
<dbReference type="UniPathway" id="UPA00143"/>
<dbReference type="OMA" id="AMESITI"/>
<evidence type="ECO:0000256" key="2">
    <source>
        <dbReference type="ARBA" id="ARBA00009993"/>
    </source>
</evidence>
<dbReference type="GeneID" id="104595725"/>
<dbReference type="PANTHER" id="PTHR11165">
    <property type="entry name" value="SKP1"/>
    <property type="match status" value="1"/>
</dbReference>